<dbReference type="EMBL" id="VZZK01000008">
    <property type="protein sequence ID" value="KAB1079666.1"/>
    <property type="molecule type" value="Genomic_DNA"/>
</dbReference>
<evidence type="ECO:0000313" key="1">
    <source>
        <dbReference type="EMBL" id="KAB1079666.1"/>
    </source>
</evidence>
<dbReference type="RefSeq" id="WP_150999926.1">
    <property type="nucleotide sequence ID" value="NZ_BPQY01000264.1"/>
</dbReference>
<evidence type="ECO:0000313" key="2">
    <source>
        <dbReference type="Proteomes" id="UP000474159"/>
    </source>
</evidence>
<comment type="caution">
    <text evidence="1">The sequence shown here is derived from an EMBL/GenBank/DDBJ whole genome shotgun (WGS) entry which is preliminary data.</text>
</comment>
<dbReference type="AlphaFoldDB" id="A0A6L3T3V6"/>
<accession>A0A6L3T3V6</accession>
<gene>
    <name evidence="1" type="ORF">F6X53_10325</name>
</gene>
<protein>
    <submittedName>
        <fullName evidence="1">Uncharacterized protein</fullName>
    </submittedName>
</protein>
<name>A0A6L3T3V6_9HYPH</name>
<dbReference type="Proteomes" id="UP000474159">
    <property type="component" value="Unassembled WGS sequence"/>
</dbReference>
<keyword evidence="2" id="KW-1185">Reference proteome</keyword>
<reference evidence="1 2" key="1">
    <citation type="submission" date="2019-09" db="EMBL/GenBank/DDBJ databases">
        <title>YIM 48816 draft genome.</title>
        <authorList>
            <person name="Jiang L."/>
        </authorList>
    </citation>
    <scope>NUCLEOTIDE SEQUENCE [LARGE SCALE GENOMIC DNA]</scope>
    <source>
        <strain evidence="1 2">YIM 48816</strain>
    </source>
</reference>
<sequence length="136" mass="13670">MASSNDQLGIYVDIGKNVVPRLNFTLGGHTTNVDIDVAGAANLGSSLLMASFLSSIGKGVPDGTLVSPGQLPVESVEGSVDPVTNLPTLKVGLIGGAELTLVFSADLAALGAASLTHQTLQVVKEQEAAKTAGSVN</sequence>
<proteinExistence type="predicted"/>
<organism evidence="1 2">
    <name type="scientific">Methylobacterium soli</name>
    <dbReference type="NCBI Taxonomy" id="553447"/>
    <lineage>
        <taxon>Bacteria</taxon>
        <taxon>Pseudomonadati</taxon>
        <taxon>Pseudomonadota</taxon>
        <taxon>Alphaproteobacteria</taxon>
        <taxon>Hyphomicrobiales</taxon>
        <taxon>Methylobacteriaceae</taxon>
        <taxon>Methylobacterium</taxon>
    </lineage>
</organism>